<dbReference type="RefSeq" id="WP_214096413.1">
    <property type="nucleotide sequence ID" value="NZ_CAJNOB010000034.1"/>
</dbReference>
<gene>
    <name evidence="1" type="ORF">MPNT_40095</name>
</gene>
<organism evidence="1 2">
    <name type="scientific">Candidatus Methylacidithermus pantelleriae</name>
    <dbReference type="NCBI Taxonomy" id="2744239"/>
    <lineage>
        <taxon>Bacteria</taxon>
        <taxon>Pseudomonadati</taxon>
        <taxon>Verrucomicrobiota</taxon>
        <taxon>Methylacidiphilae</taxon>
        <taxon>Methylacidiphilales</taxon>
        <taxon>Methylacidiphilaceae</taxon>
        <taxon>Candidatus Methylacidithermus</taxon>
    </lineage>
</organism>
<evidence type="ECO:0000313" key="1">
    <source>
        <dbReference type="EMBL" id="CAF0700975.1"/>
    </source>
</evidence>
<sequence length="65" mass="7374">MRFGFEYRQAGWAAQSRSILMMDLNETTAHIVRDLHEVSVSSCTSSYEKKSAQNQAKKALEAIHD</sequence>
<dbReference type="AlphaFoldDB" id="A0A8J2FSV8"/>
<proteinExistence type="predicted"/>
<evidence type="ECO:0008006" key="3">
    <source>
        <dbReference type="Google" id="ProtNLM"/>
    </source>
</evidence>
<reference evidence="1" key="1">
    <citation type="submission" date="2021-02" db="EMBL/GenBank/DDBJ databases">
        <authorList>
            <person name="Cremers G."/>
            <person name="Picone N."/>
        </authorList>
    </citation>
    <scope>NUCLEOTIDE SEQUENCE</scope>
    <source>
        <strain evidence="1">PQ17</strain>
    </source>
</reference>
<keyword evidence="2" id="KW-1185">Reference proteome</keyword>
<evidence type="ECO:0000313" key="2">
    <source>
        <dbReference type="Proteomes" id="UP000663859"/>
    </source>
</evidence>
<accession>A0A8J2FSV8</accession>
<name>A0A8J2FSV8_9BACT</name>
<comment type="caution">
    <text evidence="1">The sequence shown here is derived from an EMBL/GenBank/DDBJ whole genome shotgun (WGS) entry which is preliminary data.</text>
</comment>
<dbReference type="EMBL" id="CAJNOB010000034">
    <property type="protein sequence ID" value="CAF0700975.1"/>
    <property type="molecule type" value="Genomic_DNA"/>
</dbReference>
<protein>
    <recommendedName>
        <fullName evidence="3">Integrase</fullName>
    </recommendedName>
</protein>
<dbReference type="Proteomes" id="UP000663859">
    <property type="component" value="Unassembled WGS sequence"/>
</dbReference>